<gene>
    <name evidence="1" type="ORF">BT96DRAFT_1056875</name>
</gene>
<evidence type="ECO:0000313" key="2">
    <source>
        <dbReference type="Proteomes" id="UP000799118"/>
    </source>
</evidence>
<dbReference type="AlphaFoldDB" id="A0A6A4GAG6"/>
<accession>A0A6A4GAG6</accession>
<reference evidence="1" key="1">
    <citation type="journal article" date="2019" name="Environ. Microbiol.">
        <title>Fungal ecological strategies reflected in gene transcription - a case study of two litter decomposers.</title>
        <authorList>
            <person name="Barbi F."/>
            <person name="Kohler A."/>
            <person name="Barry K."/>
            <person name="Baskaran P."/>
            <person name="Daum C."/>
            <person name="Fauchery L."/>
            <person name="Ihrmark K."/>
            <person name="Kuo A."/>
            <person name="LaButti K."/>
            <person name="Lipzen A."/>
            <person name="Morin E."/>
            <person name="Grigoriev I.V."/>
            <person name="Henrissat B."/>
            <person name="Lindahl B."/>
            <person name="Martin F."/>
        </authorList>
    </citation>
    <scope>NUCLEOTIDE SEQUENCE</scope>
    <source>
        <strain evidence="1">JB14</strain>
    </source>
</reference>
<name>A0A6A4GAG6_9AGAR</name>
<dbReference type="EMBL" id="ML771488">
    <property type="protein sequence ID" value="KAE9382476.1"/>
    <property type="molecule type" value="Genomic_DNA"/>
</dbReference>
<dbReference type="Proteomes" id="UP000799118">
    <property type="component" value="Unassembled WGS sequence"/>
</dbReference>
<organism evidence="1 2">
    <name type="scientific">Gymnopus androsaceus JB14</name>
    <dbReference type="NCBI Taxonomy" id="1447944"/>
    <lineage>
        <taxon>Eukaryota</taxon>
        <taxon>Fungi</taxon>
        <taxon>Dikarya</taxon>
        <taxon>Basidiomycota</taxon>
        <taxon>Agaricomycotina</taxon>
        <taxon>Agaricomycetes</taxon>
        <taxon>Agaricomycetidae</taxon>
        <taxon>Agaricales</taxon>
        <taxon>Marasmiineae</taxon>
        <taxon>Omphalotaceae</taxon>
        <taxon>Gymnopus</taxon>
    </lineage>
</organism>
<proteinExistence type="predicted"/>
<protein>
    <submittedName>
        <fullName evidence="1">Uncharacterized protein</fullName>
    </submittedName>
</protein>
<evidence type="ECO:0000313" key="1">
    <source>
        <dbReference type="EMBL" id="KAE9382476.1"/>
    </source>
</evidence>
<keyword evidence="2" id="KW-1185">Reference proteome</keyword>
<sequence>MRLVLFGTEIFYPFLCIFCTQTIPICIYPTVHPMLLPPNCAPQVTCQKTCLCQSTQRGMLCF</sequence>